<accession>A0ABR7D6M2</accession>
<dbReference type="EMBL" id="JACOOH010000012">
    <property type="protein sequence ID" value="MBC5623549.1"/>
    <property type="molecule type" value="Genomic_DNA"/>
</dbReference>
<keyword evidence="2" id="KW-1185">Reference proteome</keyword>
<reference evidence="1 2" key="1">
    <citation type="submission" date="2020-08" db="EMBL/GenBank/DDBJ databases">
        <title>Genome public.</title>
        <authorList>
            <person name="Liu C."/>
            <person name="Sun Q."/>
        </authorList>
    </citation>
    <scope>NUCLEOTIDE SEQUENCE [LARGE SCALE GENOMIC DNA]</scope>
    <source>
        <strain evidence="1 2">NSJ-56</strain>
    </source>
</reference>
<sequence>MAEVSSIFKIRGRIGNTIFVGRNGKCYARAVATKVTNPNTPKQQMVRARFRVALRFYQRLKDTPLGEIWRLSGKRAKLTGYTLFMRENLNMFDHEGRIVDFDGLRLAVGNRCDARDIEVSLDDSGQVTLRWGDDDEDLYLGENDRLMVALLYGDRLFSPEVVDDLKAVRRDGTVTFRLPRIKDVEVHLYCFFVSPGDEYVSDSQHLKV</sequence>
<organism evidence="1 2">
    <name type="scientific">Butyricimonas hominis</name>
    <dbReference type="NCBI Taxonomy" id="2763032"/>
    <lineage>
        <taxon>Bacteria</taxon>
        <taxon>Pseudomonadati</taxon>
        <taxon>Bacteroidota</taxon>
        <taxon>Bacteroidia</taxon>
        <taxon>Bacteroidales</taxon>
        <taxon>Odoribacteraceae</taxon>
        <taxon>Butyricimonas</taxon>
    </lineage>
</organism>
<dbReference type="Proteomes" id="UP000646484">
    <property type="component" value="Unassembled WGS sequence"/>
</dbReference>
<dbReference type="InterPro" id="IPR046233">
    <property type="entry name" value="DUF6266"/>
</dbReference>
<evidence type="ECO:0000313" key="2">
    <source>
        <dbReference type="Proteomes" id="UP000646484"/>
    </source>
</evidence>
<dbReference type="RefSeq" id="WP_186978583.1">
    <property type="nucleotide sequence ID" value="NZ_JACOOH010000012.1"/>
</dbReference>
<dbReference type="Pfam" id="PF19781">
    <property type="entry name" value="DUF6266"/>
    <property type="match status" value="1"/>
</dbReference>
<name>A0ABR7D6M2_9BACT</name>
<evidence type="ECO:0000313" key="1">
    <source>
        <dbReference type="EMBL" id="MBC5623549.1"/>
    </source>
</evidence>
<comment type="caution">
    <text evidence="1">The sequence shown here is derived from an EMBL/GenBank/DDBJ whole genome shotgun (WGS) entry which is preliminary data.</text>
</comment>
<protein>
    <submittedName>
        <fullName evidence="1">Uncharacterized protein</fullName>
    </submittedName>
</protein>
<gene>
    <name evidence="1" type="ORF">H8S64_20855</name>
</gene>
<proteinExistence type="predicted"/>